<evidence type="ECO:0000313" key="3">
    <source>
        <dbReference type="EMBL" id="SCU68896.1"/>
    </source>
</evidence>
<dbReference type="GeneID" id="92378975"/>
<organism evidence="3 4">
    <name type="scientific">Trypanosoma equiperdum</name>
    <dbReference type="NCBI Taxonomy" id="5694"/>
    <lineage>
        <taxon>Eukaryota</taxon>
        <taxon>Discoba</taxon>
        <taxon>Euglenozoa</taxon>
        <taxon>Kinetoplastea</taxon>
        <taxon>Metakinetoplastina</taxon>
        <taxon>Trypanosomatida</taxon>
        <taxon>Trypanosomatidae</taxon>
        <taxon>Trypanosoma</taxon>
    </lineage>
</organism>
<feature type="transmembrane region" description="Helical" evidence="2">
    <location>
        <begin position="381"/>
        <end position="402"/>
    </location>
</feature>
<feature type="transmembrane region" description="Helical" evidence="2">
    <location>
        <begin position="116"/>
        <end position="136"/>
    </location>
</feature>
<keyword evidence="2" id="KW-1133">Transmembrane helix</keyword>
<feature type="transmembrane region" description="Helical" evidence="2">
    <location>
        <begin position="509"/>
        <end position="528"/>
    </location>
</feature>
<feature type="transmembrane region" description="Helical" evidence="2">
    <location>
        <begin position="325"/>
        <end position="343"/>
    </location>
</feature>
<feature type="compositionally biased region" description="Polar residues" evidence="1">
    <location>
        <begin position="25"/>
        <end position="41"/>
    </location>
</feature>
<dbReference type="VEuPathDB" id="TriTrypDB:TEOVI_000503500"/>
<accession>A0A1G4I9Y8</accession>
<feature type="transmembrane region" description="Helical" evidence="2">
    <location>
        <begin position="355"/>
        <end position="374"/>
    </location>
</feature>
<dbReference type="EMBL" id="CZPT02001101">
    <property type="protein sequence ID" value="SCU68896.1"/>
    <property type="molecule type" value="Genomic_DNA"/>
</dbReference>
<evidence type="ECO:0000313" key="4">
    <source>
        <dbReference type="Proteomes" id="UP000195570"/>
    </source>
</evidence>
<keyword evidence="4" id="KW-1185">Reference proteome</keyword>
<protein>
    <recommendedName>
        <fullName evidence="5">Transmembrane protein</fullName>
    </recommendedName>
</protein>
<proteinExistence type="predicted"/>
<feature type="region of interest" description="Disordered" evidence="1">
    <location>
        <begin position="1"/>
        <end position="41"/>
    </location>
</feature>
<feature type="transmembrane region" description="Helical" evidence="2">
    <location>
        <begin position="408"/>
        <end position="425"/>
    </location>
</feature>
<keyword evidence="2" id="KW-0812">Transmembrane</keyword>
<name>A0A1G4I9Y8_TRYEQ</name>
<dbReference type="RefSeq" id="XP_067079961.1">
    <property type="nucleotide sequence ID" value="XM_067223860.1"/>
</dbReference>
<reference evidence="3" key="1">
    <citation type="submission" date="2016-09" db="EMBL/GenBank/DDBJ databases">
        <authorList>
            <person name="Hebert L."/>
            <person name="Moumen B."/>
        </authorList>
    </citation>
    <scope>NUCLEOTIDE SEQUENCE [LARGE SCALE GENOMIC DNA]</scope>
    <source>
        <strain evidence="3">OVI</strain>
    </source>
</reference>
<feature type="transmembrane region" description="Helical" evidence="2">
    <location>
        <begin position="209"/>
        <end position="226"/>
    </location>
</feature>
<feature type="transmembrane region" description="Helical" evidence="2">
    <location>
        <begin position="156"/>
        <end position="178"/>
    </location>
</feature>
<feature type="transmembrane region" description="Helical" evidence="2">
    <location>
        <begin position="238"/>
        <end position="267"/>
    </location>
</feature>
<evidence type="ECO:0008006" key="5">
    <source>
        <dbReference type="Google" id="ProtNLM"/>
    </source>
</evidence>
<evidence type="ECO:0000256" key="2">
    <source>
        <dbReference type="SAM" id="Phobius"/>
    </source>
</evidence>
<gene>
    <name evidence="3" type="ORF">TEOVI_000503500</name>
</gene>
<comment type="caution">
    <text evidence="3">The sequence shown here is derived from an EMBL/GenBank/DDBJ whole genome shotgun (WGS) entry which is preliminary data.</text>
</comment>
<evidence type="ECO:0000256" key="1">
    <source>
        <dbReference type="SAM" id="MobiDB-lite"/>
    </source>
</evidence>
<sequence>MDHEEVHAGARTGAGGGEEDEITENMESGTYDGTQQQANYDPNEQLQYYYDPVDGNYYYYAPQYANEADPAGDVNENVGRSDKRVTAQELENWEPVRYNWFSDTVLSIFMSLGYKLYLCMLLYCAIILQLMLSLNWTLQVLYRFYAPQSEGDPSTWSPVCFFTVFILLSFFVVTALCTSCDMLHGAWRAKREDIYFWGATTWAGKSPPVWLHFFVILLTTGFPFLWATVEAAVAKGSFTYFLCIYAFIAVVTVEFMIVGCYVWFYFLGIRGKITAMRLYRGRDDFETWERASKYSYNKQLKKRWYHASTLLEEYGLDEKTLRSNALSFTIGYVPLFAVCTAQAFSTNVDYPEMTWAAICTVALCCVYFLAWFTVFRKRSHWSVYFAIFLIVTLVLTGIIAAITCNLPGALGLIIVLFVLSQCMLARKREHTLTRVEQRTLFGMTDTTEQEDPIPNRRVDMHLCCCGDVLANCFRCLGAREAIGYRHPDVVRVEEQYNRENVSLRTDQRLLMWWWIFVMAVVASIIGIGNHMAYDYRTEIAAANGAPIEGNNTGLFLCQIRYNKNGSAPLGLYDLSLLSALAYTVGEPGERDFATWFSFFPNFVRMYPRQLPPNSTYATDGIEIPFSHYVDMTSDYHVFTLNSNSRGLSFMRDVDEWGISITLQLAKVFSPFVGMWPEGFQRSFVQRAAFLQSWFPGVDVLGSISKSISQLIDDGKKERILLVGDGFNGGYVKLLSTIHGVPFVALNAPGIGQKAALGTEGTQVLSPRSLLSYVDSIEDTTHTIYIPCDSRLSLVRCSKIEATVNTLRGLCGDVHGRMLH</sequence>
<dbReference type="Proteomes" id="UP000195570">
    <property type="component" value="Unassembled WGS sequence"/>
</dbReference>
<dbReference type="AlphaFoldDB" id="A0A1G4I9Y8"/>
<keyword evidence="2" id="KW-0472">Membrane</keyword>